<evidence type="ECO:0000313" key="7">
    <source>
        <dbReference type="EMBL" id="MEV4925044.1"/>
    </source>
</evidence>
<feature type="transmembrane region" description="Helical" evidence="6">
    <location>
        <begin position="376"/>
        <end position="394"/>
    </location>
</feature>
<dbReference type="Gene3D" id="3.90.550.10">
    <property type="entry name" value="Spore Coat Polysaccharide Biosynthesis Protein SpsA, Chain A"/>
    <property type="match status" value="1"/>
</dbReference>
<evidence type="ECO:0000256" key="6">
    <source>
        <dbReference type="SAM" id="Phobius"/>
    </source>
</evidence>
<evidence type="ECO:0000256" key="4">
    <source>
        <dbReference type="ARBA" id="ARBA00022989"/>
    </source>
</evidence>
<dbReference type="PANTHER" id="PTHR32044">
    <property type="entry name" value="GLUCOMANNAN 4-BETA-MANNOSYLTRANSFERASE 9"/>
    <property type="match status" value="1"/>
</dbReference>
<dbReference type="EC" id="2.4.-.-" evidence="7"/>
<gene>
    <name evidence="7" type="ORF">AB0L03_19755</name>
</gene>
<evidence type="ECO:0000256" key="1">
    <source>
        <dbReference type="ARBA" id="ARBA00004308"/>
    </source>
</evidence>
<dbReference type="SUPFAM" id="SSF53448">
    <property type="entry name" value="Nucleotide-diphospho-sugar transferases"/>
    <property type="match status" value="1"/>
</dbReference>
<reference evidence="7 8" key="1">
    <citation type="submission" date="2024-06" db="EMBL/GenBank/DDBJ databases">
        <title>The Natural Products Discovery Center: Release of the First 8490 Sequenced Strains for Exploring Actinobacteria Biosynthetic Diversity.</title>
        <authorList>
            <person name="Kalkreuter E."/>
            <person name="Kautsar S.A."/>
            <person name="Yang D."/>
            <person name="Bader C.D."/>
            <person name="Teijaro C.N."/>
            <person name="Fluegel L."/>
            <person name="Davis C.M."/>
            <person name="Simpson J.R."/>
            <person name="Lauterbach L."/>
            <person name="Steele A.D."/>
            <person name="Gui C."/>
            <person name="Meng S."/>
            <person name="Li G."/>
            <person name="Viehrig K."/>
            <person name="Ye F."/>
            <person name="Su P."/>
            <person name="Kiefer A.F."/>
            <person name="Nichols A."/>
            <person name="Cepeda A.J."/>
            <person name="Yan W."/>
            <person name="Fan B."/>
            <person name="Jiang Y."/>
            <person name="Adhikari A."/>
            <person name="Zheng C.-J."/>
            <person name="Schuster L."/>
            <person name="Cowan T.M."/>
            <person name="Smanski M.J."/>
            <person name="Chevrette M.G."/>
            <person name="De Carvalho L.P.S."/>
            <person name="Shen B."/>
        </authorList>
    </citation>
    <scope>NUCLEOTIDE SEQUENCE [LARGE SCALE GENOMIC DNA]</scope>
    <source>
        <strain evidence="7 8">NPDC053791</strain>
    </source>
</reference>
<organism evidence="7 8">
    <name type="scientific">Streptomyces roseoverticillatus</name>
    <dbReference type="NCBI Taxonomy" id="66429"/>
    <lineage>
        <taxon>Bacteria</taxon>
        <taxon>Bacillati</taxon>
        <taxon>Actinomycetota</taxon>
        <taxon>Actinomycetes</taxon>
        <taxon>Kitasatosporales</taxon>
        <taxon>Streptomycetaceae</taxon>
        <taxon>Streptomyces</taxon>
    </lineage>
</organism>
<dbReference type="Pfam" id="PF13641">
    <property type="entry name" value="Glyco_tranf_2_3"/>
    <property type="match status" value="1"/>
</dbReference>
<feature type="transmembrane region" description="Helical" evidence="6">
    <location>
        <begin position="428"/>
        <end position="448"/>
    </location>
</feature>
<comment type="subcellular location">
    <subcellularLocation>
        <location evidence="1">Endomembrane system</location>
    </subcellularLocation>
</comment>
<feature type="transmembrane region" description="Helical" evidence="6">
    <location>
        <begin position="308"/>
        <end position="330"/>
    </location>
</feature>
<dbReference type="GO" id="GO:0016757">
    <property type="term" value="F:glycosyltransferase activity"/>
    <property type="evidence" value="ECO:0007669"/>
    <property type="project" value="UniProtKB-KW"/>
</dbReference>
<keyword evidence="8" id="KW-1185">Reference proteome</keyword>
<proteinExistence type="predicted"/>
<keyword evidence="4 6" id="KW-1133">Transmembrane helix</keyword>
<dbReference type="InterPro" id="IPR029044">
    <property type="entry name" value="Nucleotide-diphossugar_trans"/>
</dbReference>
<keyword evidence="3 6" id="KW-0812">Transmembrane</keyword>
<dbReference type="EMBL" id="JBFASG010000019">
    <property type="protein sequence ID" value="MEV4925044.1"/>
    <property type="molecule type" value="Genomic_DNA"/>
</dbReference>
<keyword evidence="5 6" id="KW-0472">Membrane</keyword>
<evidence type="ECO:0000256" key="3">
    <source>
        <dbReference type="ARBA" id="ARBA00022692"/>
    </source>
</evidence>
<feature type="transmembrane region" description="Helical" evidence="6">
    <location>
        <begin position="337"/>
        <end position="356"/>
    </location>
</feature>
<sequence>MLVIALSAMLAFFAIAQLRILVIHAYSQMKGVGGQAIELTRPTSYSWPTVVVQLPIYREHKVLYRLLTAVTNLDYTDGRLAVQVLDDSEEEEAALAKAVVDAHRGGSVPIEYVHRTSRDGYKSGALNHGTRMADCDLVAIFDADFIPDRDFLIKTVPLFDDARVAAVHTRWRHRNGLSSTLTLFQAAVIDSLFCFSSGIRQARGESTIYLGTSGVWRKRTIEELGGWREAPFTDDGIDLSFRAQLAGWSVVFVNEALASSDLPDTYLSYKNQQRRWARAAFRLFLDYGKKALSPPQGKRRRFLELSSLHLVLGTPVLVLTGVLSSAYVVLGLPRTPHWAITQVGLSAFLVLFPPLQECVLSQRILYDDWARRCLRLPLSLPLAIGVSVSILAGFRDTIKRDEPEFVRTPKEGSSGIIRKSEAKWVGTASRVAWCELGLGIVFLSAALLSVVRGYAESCFLLSSLAGAFLIASARSGSEIRRAGHRPATPASAGTSD</sequence>
<accession>A0ABV3IY97</accession>
<keyword evidence="2 7" id="KW-0808">Transferase</keyword>
<evidence type="ECO:0000256" key="2">
    <source>
        <dbReference type="ARBA" id="ARBA00022679"/>
    </source>
</evidence>
<dbReference type="PANTHER" id="PTHR32044:SF80">
    <property type="entry name" value="XYLOGLUCAN GLYCOSYLTRANSFERASE 2-RELATED"/>
    <property type="match status" value="1"/>
</dbReference>
<evidence type="ECO:0000256" key="5">
    <source>
        <dbReference type="ARBA" id="ARBA00023136"/>
    </source>
</evidence>
<evidence type="ECO:0000313" key="8">
    <source>
        <dbReference type="Proteomes" id="UP001552479"/>
    </source>
</evidence>
<protein>
    <submittedName>
        <fullName evidence="7">Glycosyltransferase</fullName>
        <ecNumber evidence="7">2.4.-.-</ecNumber>
    </submittedName>
</protein>
<comment type="caution">
    <text evidence="7">The sequence shown here is derived from an EMBL/GenBank/DDBJ whole genome shotgun (WGS) entry which is preliminary data.</text>
</comment>
<dbReference type="Proteomes" id="UP001552479">
    <property type="component" value="Unassembled WGS sequence"/>
</dbReference>
<dbReference type="RefSeq" id="WP_366088875.1">
    <property type="nucleotide sequence ID" value="NZ_JBFASG010000019.1"/>
</dbReference>
<name>A0ABV3IY97_9ACTN</name>
<keyword evidence="7" id="KW-0328">Glycosyltransferase</keyword>